<dbReference type="Gene3D" id="3.90.1200.10">
    <property type="match status" value="1"/>
</dbReference>
<comment type="caution">
    <text evidence="2">The sequence shown here is derived from an EMBL/GenBank/DDBJ whole genome shotgun (WGS) entry which is preliminary data.</text>
</comment>
<feature type="domain" description="Aminoglycoside phosphotransferase" evidence="1">
    <location>
        <begin position="103"/>
        <end position="259"/>
    </location>
</feature>
<dbReference type="Pfam" id="PF01636">
    <property type="entry name" value="APH"/>
    <property type="match status" value="1"/>
</dbReference>
<keyword evidence="3" id="KW-1185">Reference proteome</keyword>
<dbReference type="SUPFAM" id="SSF56112">
    <property type="entry name" value="Protein kinase-like (PK-like)"/>
    <property type="match status" value="1"/>
</dbReference>
<dbReference type="InterPro" id="IPR011009">
    <property type="entry name" value="Kinase-like_dom_sf"/>
</dbReference>
<reference evidence="3" key="1">
    <citation type="submission" date="2018-12" db="EMBL/GenBank/DDBJ databases">
        <title>Tengunoibacter tsumagoiensis gen. nov., sp. nov., Dictyobacter kobayashii sp. nov., D. alpinus sp. nov., and D. joshuensis sp. nov. and description of Dictyobacteraceae fam. nov. within the order Ktedonobacterales isolated from Tengu-no-mugimeshi.</title>
        <authorList>
            <person name="Wang C.M."/>
            <person name="Zheng Y."/>
            <person name="Sakai Y."/>
            <person name="Toyoda A."/>
            <person name="Minakuchi Y."/>
            <person name="Abe K."/>
            <person name="Yokota A."/>
            <person name="Yabe S."/>
        </authorList>
    </citation>
    <scope>NUCLEOTIDE SEQUENCE [LARGE SCALE GENOMIC DNA]</scope>
    <source>
        <strain evidence="3">Uno3</strain>
    </source>
</reference>
<gene>
    <name evidence="2" type="ORF">KTT_21650</name>
</gene>
<evidence type="ECO:0000313" key="2">
    <source>
        <dbReference type="EMBL" id="GCE12306.1"/>
    </source>
</evidence>
<dbReference type="AlphaFoldDB" id="A0A401ZZP0"/>
<organism evidence="2 3">
    <name type="scientific">Tengunoibacter tsumagoiensis</name>
    <dbReference type="NCBI Taxonomy" id="2014871"/>
    <lineage>
        <taxon>Bacteria</taxon>
        <taxon>Bacillati</taxon>
        <taxon>Chloroflexota</taxon>
        <taxon>Ktedonobacteria</taxon>
        <taxon>Ktedonobacterales</taxon>
        <taxon>Dictyobacteraceae</taxon>
        <taxon>Tengunoibacter</taxon>
    </lineage>
</organism>
<dbReference type="RefSeq" id="WP_161975407.1">
    <property type="nucleotide sequence ID" value="NZ_BIFR01000001.1"/>
</dbReference>
<dbReference type="InterPro" id="IPR002575">
    <property type="entry name" value="Aminoglycoside_PTrfase"/>
</dbReference>
<dbReference type="EMBL" id="BIFR01000001">
    <property type="protein sequence ID" value="GCE12306.1"/>
    <property type="molecule type" value="Genomic_DNA"/>
</dbReference>
<name>A0A401ZZP0_9CHLR</name>
<accession>A0A401ZZP0</accession>
<evidence type="ECO:0000259" key="1">
    <source>
        <dbReference type="Pfam" id="PF01636"/>
    </source>
</evidence>
<sequence length="325" mass="36648">MSPEKLAQSAFLAYPFIAQEIVFLGHNENMTFRMYDQQANSYLLRIHLPLTAGFAGDRLQPAGILSELLWLEALIRDTSLSLQQPMYTTNGALVATITTPQGEVPCSLLRWIEADPFPKQPTSDQVAYLGRIIATMHLHARSWRPPEGFARPTYDLAFFQQHLGLLQGELGKGVLQPKELEVLALVSDKILTLIAQHQEPLILVHTDLHRGNLLASGANVYPIDFSLCGFGLPLFDLGIALLSVPTARRQELIQVYQQQQPLSTTELKLLEPLALLSRMCAYVYALFNPTQHKWLQERIPRFTAKECRRFLEGQSFLFSESQHQG</sequence>
<proteinExistence type="predicted"/>
<protein>
    <recommendedName>
        <fullName evidence="1">Aminoglycoside phosphotransferase domain-containing protein</fullName>
    </recommendedName>
</protein>
<dbReference type="Proteomes" id="UP000287352">
    <property type="component" value="Unassembled WGS sequence"/>
</dbReference>
<evidence type="ECO:0000313" key="3">
    <source>
        <dbReference type="Proteomes" id="UP000287352"/>
    </source>
</evidence>